<dbReference type="KEGG" id="dalk:DSCA_54350"/>
<dbReference type="FunFam" id="3.40.50.1970:FF:000003">
    <property type="entry name" value="Alcohol dehydrogenase, iron-containing"/>
    <property type="match status" value="1"/>
</dbReference>
<dbReference type="PANTHER" id="PTHR11496">
    <property type="entry name" value="ALCOHOL DEHYDROGENASE"/>
    <property type="match status" value="1"/>
</dbReference>
<dbReference type="OrthoDB" id="9778433at2"/>
<dbReference type="RefSeq" id="WP_155319328.1">
    <property type="nucleotide sequence ID" value="NZ_AP021874.1"/>
</dbReference>
<feature type="domain" description="Fe-containing alcohol dehydrogenase-like C-terminal" evidence="5">
    <location>
        <begin position="192"/>
        <end position="375"/>
    </location>
</feature>
<dbReference type="PANTHER" id="PTHR11496:SF102">
    <property type="entry name" value="ALCOHOL DEHYDROGENASE 4"/>
    <property type="match status" value="1"/>
</dbReference>
<comment type="similarity">
    <text evidence="1">Belongs to the iron-containing alcohol dehydrogenase family.</text>
</comment>
<dbReference type="Pfam" id="PF25137">
    <property type="entry name" value="ADH_Fe_C"/>
    <property type="match status" value="1"/>
</dbReference>
<dbReference type="GO" id="GO:0046872">
    <property type="term" value="F:metal ion binding"/>
    <property type="evidence" value="ECO:0007669"/>
    <property type="project" value="InterPro"/>
</dbReference>
<feature type="region of interest" description="Disordered" evidence="3">
    <location>
        <begin position="124"/>
        <end position="148"/>
    </location>
</feature>
<feature type="domain" description="Alcohol dehydrogenase iron-type/glycerol dehydrogenase GldA" evidence="4">
    <location>
        <begin position="12"/>
        <end position="181"/>
    </location>
</feature>
<gene>
    <name evidence="6" type="ORF">DSCA_54350</name>
</gene>
<dbReference type="SUPFAM" id="SSF56796">
    <property type="entry name" value="Dehydroquinate synthase-like"/>
    <property type="match status" value="1"/>
</dbReference>
<organism evidence="6 7">
    <name type="scientific">Desulfosarcina alkanivorans</name>
    <dbReference type="NCBI Taxonomy" id="571177"/>
    <lineage>
        <taxon>Bacteria</taxon>
        <taxon>Pseudomonadati</taxon>
        <taxon>Thermodesulfobacteriota</taxon>
        <taxon>Desulfobacteria</taxon>
        <taxon>Desulfobacterales</taxon>
        <taxon>Desulfosarcinaceae</taxon>
        <taxon>Desulfosarcina</taxon>
    </lineage>
</organism>
<dbReference type="CDD" id="cd08183">
    <property type="entry name" value="Fe-ADH-like"/>
    <property type="match status" value="1"/>
</dbReference>
<dbReference type="InterPro" id="IPR039697">
    <property type="entry name" value="Alcohol_dehydrogenase_Fe"/>
</dbReference>
<dbReference type="EMBL" id="AP021874">
    <property type="protein sequence ID" value="BBO71505.1"/>
    <property type="molecule type" value="Genomic_DNA"/>
</dbReference>
<protein>
    <submittedName>
        <fullName evidence="6">Alcohol dehydrogenase</fullName>
    </submittedName>
</protein>
<name>A0A5K7YSY2_9BACT</name>
<evidence type="ECO:0000256" key="2">
    <source>
        <dbReference type="ARBA" id="ARBA00023002"/>
    </source>
</evidence>
<keyword evidence="2" id="KW-0560">Oxidoreductase</keyword>
<dbReference type="GO" id="GO:0004022">
    <property type="term" value="F:alcohol dehydrogenase (NAD+) activity"/>
    <property type="evidence" value="ECO:0007669"/>
    <property type="project" value="TreeGrafter"/>
</dbReference>
<dbReference type="Proteomes" id="UP000427906">
    <property type="component" value="Chromosome"/>
</dbReference>
<reference evidence="6 7" key="1">
    <citation type="submission" date="2019-11" db="EMBL/GenBank/DDBJ databases">
        <title>Comparative genomics of hydrocarbon-degrading Desulfosarcina strains.</title>
        <authorList>
            <person name="Watanabe M."/>
            <person name="Kojima H."/>
            <person name="Fukui M."/>
        </authorList>
    </citation>
    <scope>NUCLEOTIDE SEQUENCE [LARGE SCALE GENOMIC DNA]</scope>
    <source>
        <strain evidence="6 7">PL12</strain>
    </source>
</reference>
<keyword evidence="7" id="KW-1185">Reference proteome</keyword>
<dbReference type="AlphaFoldDB" id="A0A5K7YSY2"/>
<dbReference type="Gene3D" id="3.40.50.1970">
    <property type="match status" value="1"/>
</dbReference>
<accession>A0A5K7YSY2</accession>
<dbReference type="Gene3D" id="1.20.1090.10">
    <property type="entry name" value="Dehydroquinate synthase-like - alpha domain"/>
    <property type="match status" value="1"/>
</dbReference>
<dbReference type="InterPro" id="IPR056798">
    <property type="entry name" value="ADH_Fe_C"/>
</dbReference>
<evidence type="ECO:0000256" key="3">
    <source>
        <dbReference type="SAM" id="MobiDB-lite"/>
    </source>
</evidence>
<proteinExistence type="inferred from homology"/>
<dbReference type="InterPro" id="IPR001670">
    <property type="entry name" value="ADH_Fe/GldA"/>
</dbReference>
<evidence type="ECO:0000313" key="6">
    <source>
        <dbReference type="EMBL" id="BBO71505.1"/>
    </source>
</evidence>
<evidence type="ECO:0000259" key="5">
    <source>
        <dbReference type="Pfam" id="PF25137"/>
    </source>
</evidence>
<dbReference type="Pfam" id="PF00465">
    <property type="entry name" value="Fe-ADH"/>
    <property type="match status" value="1"/>
</dbReference>
<evidence type="ECO:0000313" key="7">
    <source>
        <dbReference type="Proteomes" id="UP000427906"/>
    </source>
</evidence>
<evidence type="ECO:0000259" key="4">
    <source>
        <dbReference type="Pfam" id="PF00465"/>
    </source>
</evidence>
<sequence length="392" mass="40537">MQDSFSFSAMPQLIFGPGAVGRLGKITATFGRTALLVTGEHALQRSGHLPRILDDLKTSGVNVFPYRIAGEPSPAMVDRAAGGFRGKAVDVVVAVGGGSVLDAGKAIAAMLKENGSVTDYLEGVGTRRPTGRSAPTIAVPTTSGTGSEATKNAVLSRVGPDGFKKSLRHDNYIPRMAILDPTLCVGAPPSVTAACGMDALTQLIESYVSTRSSPLTDALALDGMRQLIPALPDACGKGALDADCRGAVAYGAFLSGVTLANAGLGVVHGVAGPMGGLVPIPHGVACANLLPFAVTATVDNLAAMNGDAAHTAIGKYARIGRLFGIANEDRLDCCRHLVDCLYRWLDQLDVPRLGTFGLTAAHVNRLVDASSNKNNPLPLSAGQMGRMIQDRL</sequence>
<evidence type="ECO:0000256" key="1">
    <source>
        <dbReference type="ARBA" id="ARBA00007358"/>
    </source>
</evidence>
<feature type="compositionally biased region" description="Polar residues" evidence="3">
    <location>
        <begin position="139"/>
        <end position="148"/>
    </location>
</feature>